<reference evidence="1" key="1">
    <citation type="submission" date="2014-11" db="EMBL/GenBank/DDBJ databases">
        <authorList>
            <person name="Amaro Gonzalez C."/>
        </authorList>
    </citation>
    <scope>NUCLEOTIDE SEQUENCE</scope>
</reference>
<sequence length="22" mass="2712">MCIFLRNMKLLLCSLYLHSINW</sequence>
<name>A0A0E9UF89_ANGAN</name>
<dbReference type="EMBL" id="GBXM01044175">
    <property type="protein sequence ID" value="JAH64402.1"/>
    <property type="molecule type" value="Transcribed_RNA"/>
</dbReference>
<evidence type="ECO:0000313" key="1">
    <source>
        <dbReference type="EMBL" id="JAH64402.1"/>
    </source>
</evidence>
<accession>A0A0E9UF89</accession>
<dbReference type="AlphaFoldDB" id="A0A0E9UF89"/>
<proteinExistence type="predicted"/>
<organism evidence="1">
    <name type="scientific">Anguilla anguilla</name>
    <name type="common">European freshwater eel</name>
    <name type="synonym">Muraena anguilla</name>
    <dbReference type="NCBI Taxonomy" id="7936"/>
    <lineage>
        <taxon>Eukaryota</taxon>
        <taxon>Metazoa</taxon>
        <taxon>Chordata</taxon>
        <taxon>Craniata</taxon>
        <taxon>Vertebrata</taxon>
        <taxon>Euteleostomi</taxon>
        <taxon>Actinopterygii</taxon>
        <taxon>Neopterygii</taxon>
        <taxon>Teleostei</taxon>
        <taxon>Anguilliformes</taxon>
        <taxon>Anguillidae</taxon>
        <taxon>Anguilla</taxon>
    </lineage>
</organism>
<protein>
    <submittedName>
        <fullName evidence="1">Uncharacterized protein</fullName>
    </submittedName>
</protein>
<reference evidence="1" key="2">
    <citation type="journal article" date="2015" name="Fish Shellfish Immunol.">
        <title>Early steps in the European eel (Anguilla anguilla)-Vibrio vulnificus interaction in the gills: Role of the RtxA13 toxin.</title>
        <authorList>
            <person name="Callol A."/>
            <person name="Pajuelo D."/>
            <person name="Ebbesson L."/>
            <person name="Teles M."/>
            <person name="MacKenzie S."/>
            <person name="Amaro C."/>
        </authorList>
    </citation>
    <scope>NUCLEOTIDE SEQUENCE</scope>
</reference>